<proteinExistence type="predicted"/>
<feature type="transmembrane region" description="Helical" evidence="1">
    <location>
        <begin position="21"/>
        <end position="46"/>
    </location>
</feature>
<organism evidence="2">
    <name type="scientific">Manihot esculenta</name>
    <name type="common">Cassava</name>
    <name type="synonym">Jatropha manihot</name>
    <dbReference type="NCBI Taxonomy" id="3983"/>
    <lineage>
        <taxon>Eukaryota</taxon>
        <taxon>Viridiplantae</taxon>
        <taxon>Streptophyta</taxon>
        <taxon>Embryophyta</taxon>
        <taxon>Tracheophyta</taxon>
        <taxon>Spermatophyta</taxon>
        <taxon>Magnoliopsida</taxon>
        <taxon>eudicotyledons</taxon>
        <taxon>Gunneridae</taxon>
        <taxon>Pentapetalae</taxon>
        <taxon>rosids</taxon>
        <taxon>fabids</taxon>
        <taxon>Malpighiales</taxon>
        <taxon>Euphorbiaceae</taxon>
        <taxon>Crotonoideae</taxon>
        <taxon>Manihoteae</taxon>
        <taxon>Manihot</taxon>
    </lineage>
</organism>
<keyword evidence="1" id="KW-0812">Transmembrane</keyword>
<sequence length="73" mass="8139">MQLWHRNQSCSDRQPYGSMASILAFSFGWFCPRVALRCLSFTLSLVLPTSDLLLLFGCGCCVSRFLAVKFLGA</sequence>
<evidence type="ECO:0000256" key="1">
    <source>
        <dbReference type="SAM" id="Phobius"/>
    </source>
</evidence>
<keyword evidence="1" id="KW-1133">Transmembrane helix</keyword>
<keyword evidence="1" id="KW-0472">Membrane</keyword>
<gene>
    <name evidence="2" type="ORF">MANES_04G055400</name>
</gene>
<reference evidence="2" key="1">
    <citation type="submission" date="2016-02" db="EMBL/GenBank/DDBJ databases">
        <title>WGS assembly of Manihot esculenta.</title>
        <authorList>
            <person name="Bredeson J.V."/>
            <person name="Prochnik S.E."/>
            <person name="Lyons J.B."/>
            <person name="Schmutz J."/>
            <person name="Grimwood J."/>
            <person name="Vrebalov J."/>
            <person name="Bart R.S."/>
            <person name="Amuge T."/>
            <person name="Ferguson M.E."/>
            <person name="Green R."/>
            <person name="Putnam N."/>
            <person name="Stites J."/>
            <person name="Rounsley S."/>
            <person name="Rokhsar D.S."/>
        </authorList>
    </citation>
    <scope>NUCLEOTIDE SEQUENCE [LARGE SCALE GENOMIC DNA]</scope>
    <source>
        <tissue evidence="2">Leaf</tissue>
    </source>
</reference>
<dbReference type="AlphaFoldDB" id="A0A2C9VZY4"/>
<evidence type="ECO:0000313" key="2">
    <source>
        <dbReference type="EMBL" id="OAY52075.1"/>
    </source>
</evidence>
<name>A0A2C9VZY4_MANES</name>
<dbReference type="EMBL" id="CM004390">
    <property type="protein sequence ID" value="OAY52075.1"/>
    <property type="molecule type" value="Genomic_DNA"/>
</dbReference>
<accession>A0A2C9VZY4</accession>
<protein>
    <submittedName>
        <fullName evidence="2">Uncharacterized protein</fullName>
    </submittedName>
</protein>
<feature type="transmembrane region" description="Helical" evidence="1">
    <location>
        <begin position="52"/>
        <end position="72"/>
    </location>
</feature>